<accession>A0AA38IDD6</accession>
<keyword evidence="2" id="KW-1185">Reference proteome</keyword>
<proteinExistence type="predicted"/>
<protein>
    <submittedName>
        <fullName evidence="1">Uncharacterized protein</fullName>
    </submittedName>
</protein>
<dbReference type="AlphaFoldDB" id="A0AA38IDD6"/>
<reference evidence="1" key="1">
    <citation type="journal article" date="2023" name="G3 (Bethesda)">
        <title>Whole genome assemblies of Zophobas morio and Tenebrio molitor.</title>
        <authorList>
            <person name="Kaur S."/>
            <person name="Stinson S.A."/>
            <person name="diCenzo G.C."/>
        </authorList>
    </citation>
    <scope>NUCLEOTIDE SEQUENCE</scope>
    <source>
        <strain evidence="1">QUZm001</strain>
    </source>
</reference>
<gene>
    <name evidence="1" type="ORF">Zmor_014896</name>
</gene>
<evidence type="ECO:0000313" key="1">
    <source>
        <dbReference type="EMBL" id="KAJ3655783.1"/>
    </source>
</evidence>
<dbReference type="Proteomes" id="UP001168821">
    <property type="component" value="Unassembled WGS sequence"/>
</dbReference>
<comment type="caution">
    <text evidence="1">The sequence shown here is derived from an EMBL/GenBank/DDBJ whole genome shotgun (WGS) entry which is preliminary data.</text>
</comment>
<organism evidence="1 2">
    <name type="scientific">Zophobas morio</name>
    <dbReference type="NCBI Taxonomy" id="2755281"/>
    <lineage>
        <taxon>Eukaryota</taxon>
        <taxon>Metazoa</taxon>
        <taxon>Ecdysozoa</taxon>
        <taxon>Arthropoda</taxon>
        <taxon>Hexapoda</taxon>
        <taxon>Insecta</taxon>
        <taxon>Pterygota</taxon>
        <taxon>Neoptera</taxon>
        <taxon>Endopterygota</taxon>
        <taxon>Coleoptera</taxon>
        <taxon>Polyphaga</taxon>
        <taxon>Cucujiformia</taxon>
        <taxon>Tenebrionidae</taxon>
        <taxon>Zophobas</taxon>
    </lineage>
</organism>
<sequence length="136" mass="16115">MLLGTEWLSEYEVRIDFADKVMHLTTSNGKFSTSFQSLQEVNPEPEDYVEDLLCTTAVEKRTERARSDFLEPEEALQGKVESLPIPYIFRTRLVRLLQEYHVVFSTRPGRIQKYVHTIKMHDTKISEKDRTQFRFR</sequence>
<dbReference type="EMBL" id="JALNTZ010000004">
    <property type="protein sequence ID" value="KAJ3655783.1"/>
    <property type="molecule type" value="Genomic_DNA"/>
</dbReference>
<evidence type="ECO:0000313" key="2">
    <source>
        <dbReference type="Proteomes" id="UP001168821"/>
    </source>
</evidence>
<name>A0AA38IDD6_9CUCU</name>